<protein>
    <submittedName>
        <fullName evidence="1">Uncharacterized protein</fullName>
    </submittedName>
</protein>
<evidence type="ECO:0000313" key="2">
    <source>
        <dbReference type="Proteomes" id="UP000499080"/>
    </source>
</evidence>
<keyword evidence="2" id="KW-1185">Reference proteome</keyword>
<evidence type="ECO:0000313" key="1">
    <source>
        <dbReference type="EMBL" id="GBO34058.1"/>
    </source>
</evidence>
<dbReference type="Proteomes" id="UP000499080">
    <property type="component" value="Unassembled WGS sequence"/>
</dbReference>
<gene>
    <name evidence="1" type="ORF">AVEN_199477_1</name>
</gene>
<sequence length="89" mass="10195">MTRTAPELACPFFRRCEPDKRKSALYASMIYRAIGSILDKVLMESGFEPGTLLSRRQDLSNRHHGNSCNYKLHGIHRSLSSKLAFRLLQ</sequence>
<proteinExistence type="predicted"/>
<organism evidence="1 2">
    <name type="scientific">Araneus ventricosus</name>
    <name type="common">Orbweaver spider</name>
    <name type="synonym">Epeira ventricosa</name>
    <dbReference type="NCBI Taxonomy" id="182803"/>
    <lineage>
        <taxon>Eukaryota</taxon>
        <taxon>Metazoa</taxon>
        <taxon>Ecdysozoa</taxon>
        <taxon>Arthropoda</taxon>
        <taxon>Chelicerata</taxon>
        <taxon>Arachnida</taxon>
        <taxon>Araneae</taxon>
        <taxon>Araneomorphae</taxon>
        <taxon>Entelegynae</taxon>
        <taxon>Araneoidea</taxon>
        <taxon>Araneidae</taxon>
        <taxon>Araneus</taxon>
    </lineage>
</organism>
<dbReference type="EMBL" id="BGPR01057806">
    <property type="protein sequence ID" value="GBO34058.1"/>
    <property type="molecule type" value="Genomic_DNA"/>
</dbReference>
<reference evidence="1 2" key="1">
    <citation type="journal article" date="2019" name="Sci. Rep.">
        <title>Orb-weaving spider Araneus ventricosus genome elucidates the spidroin gene catalogue.</title>
        <authorList>
            <person name="Kono N."/>
            <person name="Nakamura H."/>
            <person name="Ohtoshi R."/>
            <person name="Moran D.A.P."/>
            <person name="Shinohara A."/>
            <person name="Yoshida Y."/>
            <person name="Fujiwara M."/>
            <person name="Mori M."/>
            <person name="Tomita M."/>
            <person name="Arakawa K."/>
        </authorList>
    </citation>
    <scope>NUCLEOTIDE SEQUENCE [LARGE SCALE GENOMIC DNA]</scope>
</reference>
<name>A0A4Y2WBX8_ARAVE</name>
<comment type="caution">
    <text evidence="1">The sequence shown here is derived from an EMBL/GenBank/DDBJ whole genome shotgun (WGS) entry which is preliminary data.</text>
</comment>
<dbReference type="AlphaFoldDB" id="A0A4Y2WBX8"/>
<accession>A0A4Y2WBX8</accession>